<dbReference type="GO" id="GO:0006508">
    <property type="term" value="P:proteolysis"/>
    <property type="evidence" value="ECO:0007669"/>
    <property type="project" value="UniProtKB-KW"/>
</dbReference>
<gene>
    <name evidence="13" type="ORF">H9736_04150</name>
</gene>
<feature type="transmembrane region" description="Helical" evidence="11">
    <location>
        <begin position="7"/>
        <end position="28"/>
    </location>
</feature>
<dbReference type="PANTHER" id="PTHR42837">
    <property type="entry name" value="REGULATOR OF SIGMA-E PROTEASE RSEP"/>
    <property type="match status" value="1"/>
</dbReference>
<comment type="subcellular location">
    <subcellularLocation>
        <location evidence="2">Membrane</location>
        <topology evidence="2">Multi-pass membrane protein</topology>
    </subcellularLocation>
</comment>
<evidence type="ECO:0000256" key="10">
    <source>
        <dbReference type="ARBA" id="ARBA00023136"/>
    </source>
</evidence>
<dbReference type="InterPro" id="IPR004387">
    <property type="entry name" value="Pept_M50_Zn"/>
</dbReference>
<comment type="similarity">
    <text evidence="3">Belongs to the peptidase M50B family.</text>
</comment>
<dbReference type="SUPFAM" id="SSF50156">
    <property type="entry name" value="PDZ domain-like"/>
    <property type="match status" value="1"/>
</dbReference>
<dbReference type="InterPro" id="IPR008915">
    <property type="entry name" value="Peptidase_M50"/>
</dbReference>
<evidence type="ECO:0000313" key="13">
    <source>
        <dbReference type="EMBL" id="HIX65421.1"/>
    </source>
</evidence>
<evidence type="ECO:0000256" key="6">
    <source>
        <dbReference type="ARBA" id="ARBA00022801"/>
    </source>
</evidence>
<evidence type="ECO:0000256" key="2">
    <source>
        <dbReference type="ARBA" id="ARBA00004141"/>
    </source>
</evidence>
<evidence type="ECO:0000256" key="3">
    <source>
        <dbReference type="ARBA" id="ARBA00007931"/>
    </source>
</evidence>
<feature type="transmembrane region" description="Helical" evidence="11">
    <location>
        <begin position="92"/>
        <end position="114"/>
    </location>
</feature>
<dbReference type="GO" id="GO:0016020">
    <property type="term" value="C:membrane"/>
    <property type="evidence" value="ECO:0007669"/>
    <property type="project" value="UniProtKB-SubCell"/>
</dbReference>
<keyword evidence="10 11" id="KW-0472">Membrane</keyword>
<reference evidence="13" key="1">
    <citation type="journal article" date="2021" name="PeerJ">
        <title>Extensive microbial diversity within the chicken gut microbiome revealed by metagenomics and culture.</title>
        <authorList>
            <person name="Gilroy R."/>
            <person name="Ravi A."/>
            <person name="Getino M."/>
            <person name="Pursley I."/>
            <person name="Horton D.L."/>
            <person name="Alikhan N.F."/>
            <person name="Baker D."/>
            <person name="Gharbi K."/>
            <person name="Hall N."/>
            <person name="Watson M."/>
            <person name="Adriaenssens E.M."/>
            <person name="Foster-Nyarko E."/>
            <person name="Jarju S."/>
            <person name="Secka A."/>
            <person name="Antonio M."/>
            <person name="Oren A."/>
            <person name="Chaudhuri R.R."/>
            <person name="La Ragione R."/>
            <person name="Hildebrand F."/>
            <person name="Pallen M.J."/>
        </authorList>
    </citation>
    <scope>NUCLEOTIDE SEQUENCE</scope>
    <source>
        <strain evidence="13">CHK188-5543</strain>
    </source>
</reference>
<dbReference type="Pfam" id="PF02163">
    <property type="entry name" value="Peptidase_M50"/>
    <property type="match status" value="1"/>
</dbReference>
<feature type="transmembrane region" description="Helical" evidence="11">
    <location>
        <begin position="263"/>
        <end position="286"/>
    </location>
</feature>
<dbReference type="PANTHER" id="PTHR42837:SF2">
    <property type="entry name" value="MEMBRANE METALLOPROTEASE ARASP2, CHLOROPLASTIC-RELATED"/>
    <property type="match status" value="1"/>
</dbReference>
<protein>
    <submittedName>
        <fullName evidence="13">Site-2 protease family protein</fullName>
    </submittedName>
</protein>
<dbReference type="InterPro" id="IPR001478">
    <property type="entry name" value="PDZ"/>
</dbReference>
<comment type="caution">
    <text evidence="13">The sequence shown here is derived from an EMBL/GenBank/DDBJ whole genome shotgun (WGS) entry which is preliminary data.</text>
</comment>
<evidence type="ECO:0000256" key="11">
    <source>
        <dbReference type="SAM" id="Phobius"/>
    </source>
</evidence>
<keyword evidence="4 13" id="KW-0645">Protease</keyword>
<keyword evidence="5 11" id="KW-0812">Transmembrane</keyword>
<evidence type="ECO:0000256" key="8">
    <source>
        <dbReference type="ARBA" id="ARBA00022989"/>
    </source>
</evidence>
<comment type="cofactor">
    <cofactor evidence="1">
        <name>Zn(2+)</name>
        <dbReference type="ChEBI" id="CHEBI:29105"/>
    </cofactor>
</comment>
<feature type="domain" description="PDZ" evidence="12">
    <location>
        <begin position="106"/>
        <end position="178"/>
    </location>
</feature>
<keyword evidence="9" id="KW-0482">Metalloprotease</keyword>
<evidence type="ECO:0000259" key="12">
    <source>
        <dbReference type="SMART" id="SM00228"/>
    </source>
</evidence>
<feature type="transmembrane region" description="Helical" evidence="11">
    <location>
        <begin position="315"/>
        <end position="338"/>
    </location>
</feature>
<keyword evidence="6" id="KW-0378">Hydrolase</keyword>
<evidence type="ECO:0000256" key="4">
    <source>
        <dbReference type="ARBA" id="ARBA00022670"/>
    </source>
</evidence>
<dbReference type="Proteomes" id="UP000886800">
    <property type="component" value="Unassembled WGS sequence"/>
</dbReference>
<proteinExistence type="inferred from homology"/>
<accession>A0A9D1WQX2</accession>
<dbReference type="AlphaFoldDB" id="A0A9D1WQX2"/>
<evidence type="ECO:0000256" key="7">
    <source>
        <dbReference type="ARBA" id="ARBA00022833"/>
    </source>
</evidence>
<dbReference type="EMBL" id="DXES01000088">
    <property type="protein sequence ID" value="HIX65421.1"/>
    <property type="molecule type" value="Genomic_DNA"/>
</dbReference>
<evidence type="ECO:0000256" key="1">
    <source>
        <dbReference type="ARBA" id="ARBA00001947"/>
    </source>
</evidence>
<evidence type="ECO:0000313" key="14">
    <source>
        <dbReference type="Proteomes" id="UP000886800"/>
    </source>
</evidence>
<reference evidence="13" key="2">
    <citation type="submission" date="2021-04" db="EMBL/GenBank/DDBJ databases">
        <authorList>
            <person name="Gilroy R."/>
        </authorList>
    </citation>
    <scope>NUCLEOTIDE SEQUENCE</scope>
    <source>
        <strain evidence="13">CHK188-5543</strain>
    </source>
</reference>
<organism evidence="13 14">
    <name type="scientific">Candidatus Anaerotruncus excrementipullorum</name>
    <dbReference type="NCBI Taxonomy" id="2838465"/>
    <lineage>
        <taxon>Bacteria</taxon>
        <taxon>Bacillati</taxon>
        <taxon>Bacillota</taxon>
        <taxon>Clostridia</taxon>
        <taxon>Eubacteriales</taxon>
        <taxon>Oscillospiraceae</taxon>
        <taxon>Anaerotruncus</taxon>
    </lineage>
</organism>
<dbReference type="CDD" id="cd06163">
    <property type="entry name" value="S2P-M50_PDZ_RseP-like"/>
    <property type="match status" value="1"/>
</dbReference>
<name>A0A9D1WQX2_9FIRM</name>
<dbReference type="Gene3D" id="2.30.42.10">
    <property type="match status" value="1"/>
</dbReference>
<keyword evidence="7" id="KW-0862">Zinc</keyword>
<keyword evidence="8 11" id="KW-1133">Transmembrane helix</keyword>
<dbReference type="GO" id="GO:0004222">
    <property type="term" value="F:metalloendopeptidase activity"/>
    <property type="evidence" value="ECO:0007669"/>
    <property type="project" value="InterPro"/>
</dbReference>
<dbReference type="SMART" id="SM00228">
    <property type="entry name" value="PDZ"/>
    <property type="match status" value="1"/>
</dbReference>
<evidence type="ECO:0000256" key="9">
    <source>
        <dbReference type="ARBA" id="ARBA00023049"/>
    </source>
</evidence>
<dbReference type="InterPro" id="IPR036034">
    <property type="entry name" value="PDZ_sf"/>
</dbReference>
<evidence type="ECO:0000256" key="5">
    <source>
        <dbReference type="ARBA" id="ARBA00022692"/>
    </source>
</evidence>
<sequence length="341" mass="37189">MGVVFRIIVAVFIFGFLILIHELGHFTVGKLSGMRINEFAIGMGPAIWSTQRGETRYALRLLPFGGYVSVEGEDEDSFDPRAYCNVALGKRILFVCAGAVMNLLLGFLLFAILVGQRESLPTTLVHSFDQDSAASSQLQVGDQILKVNGSRVFTSNDISFSLVSDRDGRVDFTVLRDGQRLELTGVDLGMEELEDGTRIIRPGFYVASEPKTFGGGVKYTFLWMLSTVRQVWLSVLNLLTGNFSLSELSGPVGVSAVIGQASALGLVPLLTLVGFVTVNIGVFNLLPLPALDGGRLLFLLIELVIRHPVNPKYEGLIHTAGFLVLMGLMLVVTFNDLVRLF</sequence>